<feature type="non-terminal residue" evidence="1">
    <location>
        <position position="1"/>
    </location>
</feature>
<dbReference type="AlphaFoldDB" id="A0A821GSD3"/>
<dbReference type="EMBL" id="CAJOBG010092526">
    <property type="protein sequence ID" value="CAF4670758.1"/>
    <property type="molecule type" value="Genomic_DNA"/>
</dbReference>
<organism evidence="1 2">
    <name type="scientific">Rotaria magnacalcarata</name>
    <dbReference type="NCBI Taxonomy" id="392030"/>
    <lineage>
        <taxon>Eukaryota</taxon>
        <taxon>Metazoa</taxon>
        <taxon>Spiralia</taxon>
        <taxon>Gnathifera</taxon>
        <taxon>Rotifera</taxon>
        <taxon>Eurotatoria</taxon>
        <taxon>Bdelloidea</taxon>
        <taxon>Philodinida</taxon>
        <taxon>Philodinidae</taxon>
        <taxon>Rotaria</taxon>
    </lineage>
</organism>
<dbReference type="Proteomes" id="UP000663866">
    <property type="component" value="Unassembled WGS sequence"/>
</dbReference>
<protein>
    <submittedName>
        <fullName evidence="1">Uncharacterized protein</fullName>
    </submittedName>
</protein>
<keyword evidence="2" id="KW-1185">Reference proteome</keyword>
<proteinExistence type="predicted"/>
<feature type="non-terminal residue" evidence="1">
    <location>
        <position position="66"/>
    </location>
</feature>
<name>A0A821GSD3_9BILA</name>
<comment type="caution">
    <text evidence="1">The sequence shown here is derived from an EMBL/GenBank/DDBJ whole genome shotgun (WGS) entry which is preliminary data.</text>
</comment>
<evidence type="ECO:0000313" key="2">
    <source>
        <dbReference type="Proteomes" id="UP000663866"/>
    </source>
</evidence>
<gene>
    <name evidence="1" type="ORF">OVN521_LOCUS47406</name>
</gene>
<sequence>NSSVKPDANSLLDEICDTIKQTVIVGNINFVVDVLLFKADLPARALATKHVNHNGYYACLECDQKG</sequence>
<accession>A0A821GSD3</accession>
<reference evidence="1" key="1">
    <citation type="submission" date="2021-02" db="EMBL/GenBank/DDBJ databases">
        <authorList>
            <person name="Nowell W R."/>
        </authorList>
    </citation>
    <scope>NUCLEOTIDE SEQUENCE</scope>
</reference>
<evidence type="ECO:0000313" key="1">
    <source>
        <dbReference type="EMBL" id="CAF4670758.1"/>
    </source>
</evidence>